<organism evidence="1 2">
    <name type="scientific">Araneus ventricosus</name>
    <name type="common">Orbweaver spider</name>
    <name type="synonym">Epeira ventricosa</name>
    <dbReference type="NCBI Taxonomy" id="182803"/>
    <lineage>
        <taxon>Eukaryota</taxon>
        <taxon>Metazoa</taxon>
        <taxon>Ecdysozoa</taxon>
        <taxon>Arthropoda</taxon>
        <taxon>Chelicerata</taxon>
        <taxon>Arachnida</taxon>
        <taxon>Araneae</taxon>
        <taxon>Araneomorphae</taxon>
        <taxon>Entelegynae</taxon>
        <taxon>Araneoidea</taxon>
        <taxon>Araneidae</taxon>
        <taxon>Araneus</taxon>
    </lineage>
</organism>
<dbReference type="Proteomes" id="UP000499080">
    <property type="component" value="Unassembled WGS sequence"/>
</dbReference>
<dbReference type="AlphaFoldDB" id="A0A4Y2ECJ7"/>
<evidence type="ECO:0000313" key="1">
    <source>
        <dbReference type="EMBL" id="GBM26812.1"/>
    </source>
</evidence>
<reference evidence="1 2" key="1">
    <citation type="journal article" date="2019" name="Sci. Rep.">
        <title>Orb-weaving spider Araneus ventricosus genome elucidates the spidroin gene catalogue.</title>
        <authorList>
            <person name="Kono N."/>
            <person name="Nakamura H."/>
            <person name="Ohtoshi R."/>
            <person name="Moran D.A.P."/>
            <person name="Shinohara A."/>
            <person name="Yoshida Y."/>
            <person name="Fujiwara M."/>
            <person name="Mori M."/>
            <person name="Tomita M."/>
            <person name="Arakawa K."/>
        </authorList>
    </citation>
    <scope>NUCLEOTIDE SEQUENCE [LARGE SCALE GENOMIC DNA]</scope>
</reference>
<dbReference type="EMBL" id="BGPR01000570">
    <property type="protein sequence ID" value="GBM26812.1"/>
    <property type="molecule type" value="Genomic_DNA"/>
</dbReference>
<comment type="caution">
    <text evidence="1">The sequence shown here is derived from an EMBL/GenBank/DDBJ whole genome shotgun (WGS) entry which is preliminary data.</text>
</comment>
<keyword evidence="2" id="KW-1185">Reference proteome</keyword>
<protein>
    <submittedName>
        <fullName evidence="1">Uncharacterized protein</fullName>
    </submittedName>
</protein>
<name>A0A4Y2ECJ7_ARAVE</name>
<evidence type="ECO:0000313" key="2">
    <source>
        <dbReference type="Proteomes" id="UP000499080"/>
    </source>
</evidence>
<proteinExistence type="predicted"/>
<gene>
    <name evidence="1" type="ORF">AVEN_32068_1</name>
</gene>
<accession>A0A4Y2ECJ7</accession>
<sequence>MTPDHPSSRTSWWNFLTLRERNVLKEPPDEVVLKILSPCEKVNNVTHRGQYETGETPLKGCCINAERRAFLYGTGFSLLPCNRERKTCSQPGNKSDDGCGLVFLMLFLSLMALNFP</sequence>